<evidence type="ECO:0000313" key="5">
    <source>
        <dbReference type="EMBL" id="WWC41423.1"/>
    </source>
</evidence>
<name>A0ABZ2E6U2_9BACT</name>
<sequence>MAELSLAIRQIGAKMNLYQCQIKPIAPFATKLKGDTIFGQICWAIAYKYGKDELENLLNNYENRPFLIVSDGFAPGFLPKPKAPSYILGEDMLTKKQNRDKIWLDITSLQSAKFSHAKSNDEANYKIVANATIKNSINYLSNTTGDGFSPYALMEFNIPITQIYFLLDINQFSAKKLAQTLEFVSQMGYGKKSSIGKGRFEIIQELSPVLEPFITNSSSFMTLSPCVIGGDYDECYYEPFTRFGKHGAQLAVKNPFKNPILMADTAALITPKISELNSIKSKGYIGKAVANISSTQPNAYSQGYAIIISVAKGIG</sequence>
<keyword evidence="3" id="KW-0694">RNA-binding</keyword>
<dbReference type="NCBIfam" id="TIGR01903">
    <property type="entry name" value="cas5_csm4"/>
    <property type="match status" value="1"/>
</dbReference>
<comment type="similarity">
    <text evidence="1">Belongs to the CRISPR-associated Csm4 family.</text>
</comment>
<protein>
    <recommendedName>
        <fullName evidence="2">CRISPR system Cms protein Csm4</fullName>
    </recommendedName>
</protein>
<organism evidence="5 6">
    <name type="scientific">Campylobacter vicugnae</name>
    <dbReference type="NCBI Taxonomy" id="1660076"/>
    <lineage>
        <taxon>Bacteria</taxon>
        <taxon>Pseudomonadati</taxon>
        <taxon>Campylobacterota</taxon>
        <taxon>Epsilonproteobacteria</taxon>
        <taxon>Campylobacterales</taxon>
        <taxon>Campylobacteraceae</taxon>
        <taxon>Campylobacter</taxon>
    </lineage>
</organism>
<dbReference type="RefSeq" id="WP_086302634.1">
    <property type="nucleotide sequence ID" value="NZ_CP144916.1"/>
</dbReference>
<proteinExistence type="inferred from homology"/>
<evidence type="ECO:0000313" key="6">
    <source>
        <dbReference type="Proteomes" id="UP001318120"/>
    </source>
</evidence>
<reference evidence="5 6" key="1">
    <citation type="journal article" date="2017" name="Genome Biol. Evol.">
        <title>Comparative Genomic Analysis Identifies a Campylobacter Clade Deficient in Selenium Metabolism.</title>
        <authorList>
            <person name="Miller W.G."/>
            <person name="Yee E."/>
            <person name="Lopes B.S."/>
            <person name="Chapman M.H."/>
            <person name="Huynh S."/>
            <person name="Bono J.L."/>
            <person name="Parker C.T."/>
            <person name="Strachan N.J.C."/>
            <person name="Forbes K.J."/>
        </authorList>
    </citation>
    <scope>NUCLEOTIDE SEQUENCE [LARGE SCALE GENOMIC DNA]</scope>
    <source>
        <strain evidence="5 6">RM9261</strain>
    </source>
</reference>
<dbReference type="InterPro" id="IPR005510">
    <property type="entry name" value="Csm4"/>
</dbReference>
<evidence type="ECO:0000256" key="2">
    <source>
        <dbReference type="ARBA" id="ARBA00016109"/>
    </source>
</evidence>
<keyword evidence="6" id="KW-1185">Reference proteome</keyword>
<dbReference type="GeneID" id="93113816"/>
<accession>A0ABZ2E6U2</accession>
<dbReference type="Proteomes" id="UP001318120">
    <property type="component" value="Chromosome"/>
</dbReference>
<evidence type="ECO:0000256" key="3">
    <source>
        <dbReference type="ARBA" id="ARBA00022884"/>
    </source>
</evidence>
<keyword evidence="4" id="KW-0051">Antiviral defense</keyword>
<dbReference type="EMBL" id="CP144916">
    <property type="protein sequence ID" value="WWC41423.1"/>
    <property type="molecule type" value="Genomic_DNA"/>
</dbReference>
<evidence type="ECO:0000256" key="1">
    <source>
        <dbReference type="ARBA" id="ARBA00005772"/>
    </source>
</evidence>
<gene>
    <name evidence="5" type="ORF">CVIC9261_06865</name>
</gene>
<evidence type="ECO:0000256" key="4">
    <source>
        <dbReference type="ARBA" id="ARBA00023118"/>
    </source>
</evidence>